<dbReference type="Proteomes" id="UP000827872">
    <property type="component" value="Linkage Group LG07"/>
</dbReference>
<evidence type="ECO:0000313" key="1">
    <source>
        <dbReference type="EMBL" id="KAH7995348.1"/>
    </source>
</evidence>
<protein>
    <submittedName>
        <fullName evidence="1">Uncharacterized protein</fullName>
    </submittedName>
</protein>
<sequence>MDLHYTCMHLLPLELQCPAFQKPKEVIVHPDVCGLGPSKYGTVCRFSCPQGFILTGVREELRCLNSKKWSEDVQKAFCKGIEVDDNFFNKGEEESGEEIDGKQRDVEVPKISCPGDIETVTLEHQNSANISWEVPYASDNSGEEVSVQVTPAFTPPYLFPIGEVDITYTAADKSGNQASCTFRVKVIDLEPPVIDKCRSPPPIQEAVKEYRVTWDEPQFSDNSGDVVTVTKSHSPGDLFSKGQTVVQYTATDSSGNNRTCEIHIVIRGSPCEIPFTPVNGDFICREDERGVNCTLNCMDGYDFTAGSEENYSCAYADGLWNPPYSTEWPDCSCKVPTFCNDVDDDCRLEDLPKKHCLEYNYDYEKWLCYWSWWLGSCKSGWIILMTISLKQCLKKNYQTITWF</sequence>
<organism evidence="1 2">
    <name type="scientific">Sphaerodactylus townsendi</name>
    <dbReference type="NCBI Taxonomy" id="933632"/>
    <lineage>
        <taxon>Eukaryota</taxon>
        <taxon>Metazoa</taxon>
        <taxon>Chordata</taxon>
        <taxon>Craniata</taxon>
        <taxon>Vertebrata</taxon>
        <taxon>Euteleostomi</taxon>
        <taxon>Lepidosauria</taxon>
        <taxon>Squamata</taxon>
        <taxon>Bifurcata</taxon>
        <taxon>Gekkota</taxon>
        <taxon>Sphaerodactylidae</taxon>
        <taxon>Sphaerodactylus</taxon>
    </lineage>
</organism>
<gene>
    <name evidence="1" type="ORF">K3G42_025037</name>
</gene>
<keyword evidence="2" id="KW-1185">Reference proteome</keyword>
<dbReference type="EMBL" id="CM037620">
    <property type="protein sequence ID" value="KAH7995348.1"/>
    <property type="molecule type" value="Genomic_DNA"/>
</dbReference>
<proteinExistence type="predicted"/>
<reference evidence="1" key="1">
    <citation type="submission" date="2021-08" db="EMBL/GenBank/DDBJ databases">
        <title>The first chromosome-level gecko genome reveals the dynamic sex chromosomes of Neotropical dwarf geckos (Sphaerodactylidae: Sphaerodactylus).</title>
        <authorList>
            <person name="Pinto B.J."/>
            <person name="Keating S.E."/>
            <person name="Gamble T."/>
        </authorList>
    </citation>
    <scope>NUCLEOTIDE SEQUENCE</scope>
    <source>
        <strain evidence="1">TG3544</strain>
    </source>
</reference>
<name>A0ACB8ES66_9SAUR</name>
<accession>A0ACB8ES66</accession>
<evidence type="ECO:0000313" key="2">
    <source>
        <dbReference type="Proteomes" id="UP000827872"/>
    </source>
</evidence>
<comment type="caution">
    <text evidence="1">The sequence shown here is derived from an EMBL/GenBank/DDBJ whole genome shotgun (WGS) entry which is preliminary data.</text>
</comment>